<dbReference type="EMBL" id="WFLN01000004">
    <property type="protein sequence ID" value="KAB8033470.1"/>
    <property type="molecule type" value="Genomic_DNA"/>
</dbReference>
<dbReference type="Pfam" id="PF04832">
    <property type="entry name" value="SOUL"/>
    <property type="match status" value="1"/>
</dbReference>
<accession>A0A833JFQ3</accession>
<dbReference type="PANTHER" id="PTHR11220">
    <property type="entry name" value="HEME-BINDING PROTEIN-RELATED"/>
    <property type="match status" value="1"/>
</dbReference>
<dbReference type="InterPro" id="IPR006917">
    <property type="entry name" value="SOUL_heme-bd"/>
</dbReference>
<gene>
    <name evidence="1" type="ORF">GCL57_01850</name>
</gene>
<dbReference type="Gene3D" id="3.20.80.10">
    <property type="entry name" value="Regulatory factor, effector binding domain"/>
    <property type="match status" value="1"/>
</dbReference>
<comment type="caution">
    <text evidence="1">The sequence shown here is derived from an EMBL/GenBank/DDBJ whole genome shotgun (WGS) entry which is preliminary data.</text>
</comment>
<dbReference type="RefSeq" id="WP_152211556.1">
    <property type="nucleotide sequence ID" value="NZ_WFLN01000004.1"/>
</dbReference>
<protein>
    <submittedName>
        <fullName evidence="1">Heme-binding protein</fullName>
    </submittedName>
</protein>
<dbReference type="PANTHER" id="PTHR11220:SF58">
    <property type="entry name" value="SOUL HEME-BINDING FAMILY PROTEIN"/>
    <property type="match status" value="1"/>
</dbReference>
<organism evidence="1 2">
    <name type="scientific">Fluviispira multicolorata</name>
    <dbReference type="NCBI Taxonomy" id="2654512"/>
    <lineage>
        <taxon>Bacteria</taxon>
        <taxon>Pseudomonadati</taxon>
        <taxon>Bdellovibrionota</taxon>
        <taxon>Oligoflexia</taxon>
        <taxon>Silvanigrellales</taxon>
        <taxon>Silvanigrellaceae</taxon>
        <taxon>Fluviispira</taxon>
    </lineage>
</organism>
<evidence type="ECO:0000313" key="2">
    <source>
        <dbReference type="Proteomes" id="UP000442694"/>
    </source>
</evidence>
<dbReference type="InterPro" id="IPR011256">
    <property type="entry name" value="Reg_factor_effector_dom_sf"/>
</dbReference>
<dbReference type="SUPFAM" id="SSF55136">
    <property type="entry name" value="Probable bacterial effector-binding domain"/>
    <property type="match status" value="1"/>
</dbReference>
<dbReference type="Proteomes" id="UP000442694">
    <property type="component" value="Unassembled WGS sequence"/>
</dbReference>
<dbReference type="AlphaFoldDB" id="A0A833JFQ3"/>
<proteinExistence type="predicted"/>
<name>A0A833JFQ3_9BACT</name>
<reference evidence="1 2" key="1">
    <citation type="submission" date="2019-10" db="EMBL/GenBank/DDBJ databases">
        <title>New genus of Silvanigrellaceae.</title>
        <authorList>
            <person name="Pitt A."/>
            <person name="Hahn M.W."/>
        </authorList>
    </citation>
    <scope>NUCLEOTIDE SEQUENCE [LARGE SCALE GENOMIC DNA]</scope>
    <source>
        <strain evidence="1 2">33A1-SZDP</strain>
    </source>
</reference>
<evidence type="ECO:0000313" key="1">
    <source>
        <dbReference type="EMBL" id="KAB8033470.1"/>
    </source>
</evidence>
<keyword evidence="2" id="KW-1185">Reference proteome</keyword>
<sequence>MAKTEEAKYKVTIADGPFEVREYEEMIVATVETSGEQKDALQEGFFLLANYIFGNNTTQKKIPMTAPISRRSEKIPMTVPVIQKRNGEHLWSVEFVLPSYFNLDTIPTPNNSRVQLFEREKQKFLVIRYKGRNTKKNIQAHLDKIISYAQIKEIKIKGPFYLSYYNPPWTLPFLRRNEIMFEIT</sequence>